<organism evidence="9 10">
    <name type="scientific">Streptomyces ziwulingensis</name>
    <dbReference type="NCBI Taxonomy" id="1045501"/>
    <lineage>
        <taxon>Bacteria</taxon>
        <taxon>Bacillati</taxon>
        <taxon>Actinomycetota</taxon>
        <taxon>Actinomycetes</taxon>
        <taxon>Kitasatosporales</taxon>
        <taxon>Streptomycetaceae</taxon>
        <taxon>Streptomyces</taxon>
    </lineage>
</organism>
<evidence type="ECO:0000256" key="4">
    <source>
        <dbReference type="ARBA" id="ARBA00022692"/>
    </source>
</evidence>
<feature type="transmembrane region" description="Helical" evidence="8">
    <location>
        <begin position="328"/>
        <end position="351"/>
    </location>
</feature>
<feature type="compositionally biased region" description="Low complexity" evidence="7">
    <location>
        <begin position="18"/>
        <end position="27"/>
    </location>
</feature>
<feature type="transmembrane region" description="Helical" evidence="8">
    <location>
        <begin position="387"/>
        <end position="407"/>
    </location>
</feature>
<keyword evidence="4 8" id="KW-0812">Transmembrane</keyword>
<dbReference type="Pfam" id="PF07690">
    <property type="entry name" value="MFS_1"/>
    <property type="match status" value="1"/>
</dbReference>
<dbReference type="PANTHER" id="PTHR23517:SF2">
    <property type="entry name" value="MULTIDRUG RESISTANCE PROTEIN MDTH"/>
    <property type="match status" value="1"/>
</dbReference>
<keyword evidence="10" id="KW-1185">Reference proteome</keyword>
<keyword evidence="2" id="KW-0813">Transport</keyword>
<evidence type="ECO:0000256" key="3">
    <source>
        <dbReference type="ARBA" id="ARBA00022475"/>
    </source>
</evidence>
<evidence type="ECO:0000313" key="9">
    <source>
        <dbReference type="EMBL" id="GAA4804331.1"/>
    </source>
</evidence>
<feature type="transmembrane region" description="Helical" evidence="8">
    <location>
        <begin position="262"/>
        <end position="281"/>
    </location>
</feature>
<dbReference type="InterPro" id="IPR050171">
    <property type="entry name" value="MFS_Transporters"/>
</dbReference>
<keyword evidence="5 8" id="KW-1133">Transmembrane helix</keyword>
<evidence type="ECO:0000256" key="8">
    <source>
        <dbReference type="SAM" id="Phobius"/>
    </source>
</evidence>
<evidence type="ECO:0000256" key="6">
    <source>
        <dbReference type="ARBA" id="ARBA00023136"/>
    </source>
</evidence>
<dbReference type="RefSeq" id="WP_345620882.1">
    <property type="nucleotide sequence ID" value="NZ_BAABIG010000033.1"/>
</dbReference>
<accession>A0ABP9C342</accession>
<dbReference type="EMBL" id="BAABIG010000033">
    <property type="protein sequence ID" value="GAA4804331.1"/>
    <property type="molecule type" value="Genomic_DNA"/>
</dbReference>
<dbReference type="Gene3D" id="1.20.1250.20">
    <property type="entry name" value="MFS general substrate transporter like domains"/>
    <property type="match status" value="2"/>
</dbReference>
<evidence type="ECO:0000313" key="10">
    <source>
        <dbReference type="Proteomes" id="UP001501265"/>
    </source>
</evidence>
<feature type="compositionally biased region" description="Low complexity" evidence="7">
    <location>
        <begin position="1"/>
        <end position="10"/>
    </location>
</feature>
<feature type="transmembrane region" description="Helical" evidence="8">
    <location>
        <begin position="363"/>
        <end position="381"/>
    </location>
</feature>
<dbReference type="PANTHER" id="PTHR23517">
    <property type="entry name" value="RESISTANCE PROTEIN MDTM, PUTATIVE-RELATED-RELATED"/>
    <property type="match status" value="1"/>
</dbReference>
<evidence type="ECO:0000256" key="1">
    <source>
        <dbReference type="ARBA" id="ARBA00004651"/>
    </source>
</evidence>
<gene>
    <name evidence="9" type="ORF">GCM10023220_37190</name>
</gene>
<name>A0ABP9C342_9ACTN</name>
<sequence length="431" mass="43347">MSEAAGVPAARPAPPAAPKSGPGRAPKSGPGRGLYAVGLFDAVGLGMYLSLSVLFLDQAAGLTNHQVGVVLGTSGVASLLGAMPIARAAERFGVRTVLGVLFTVRCAAFLALAAIASFGQALLAAAVAGLLSRGIGPLIESGLIRRVPDGQRVGALARMRTLRNAGMAAGALPAGAAIAGGEAWGYRAVLLASAALFLCCAAICRGFPADAVAPVGRAGRSRAGILRNRAFLGITALYGAFTLSALLLGIGLPLWIVQRTQAPVWSVTVVQLLNTAVVVALQVRLSRGSDRLPRARALMCRGGLLAGLGAAVVPLTVLGGRWPDLTVVVAAAALLSLGELLIVAGSTGAALPHIPKGRETAHLAAFNMGFAVTTVVGPPLISAAVGWAWTGWAGWALFFAALGLVALRVPAPPASVREAEPERAAAAPVAG</sequence>
<keyword evidence="6 8" id="KW-0472">Membrane</keyword>
<feature type="transmembrane region" description="Helical" evidence="8">
    <location>
        <begin position="230"/>
        <end position="256"/>
    </location>
</feature>
<reference evidence="10" key="1">
    <citation type="journal article" date="2019" name="Int. J. Syst. Evol. Microbiol.">
        <title>The Global Catalogue of Microorganisms (GCM) 10K type strain sequencing project: providing services to taxonomists for standard genome sequencing and annotation.</title>
        <authorList>
            <consortium name="The Broad Institute Genomics Platform"/>
            <consortium name="The Broad Institute Genome Sequencing Center for Infectious Disease"/>
            <person name="Wu L."/>
            <person name="Ma J."/>
        </authorList>
    </citation>
    <scope>NUCLEOTIDE SEQUENCE [LARGE SCALE GENOMIC DNA]</scope>
    <source>
        <strain evidence="10">JCM 18081</strain>
    </source>
</reference>
<protein>
    <submittedName>
        <fullName evidence="9">MFS transporter</fullName>
    </submittedName>
</protein>
<comment type="caution">
    <text evidence="9">The sequence shown here is derived from an EMBL/GenBank/DDBJ whole genome shotgun (WGS) entry which is preliminary data.</text>
</comment>
<feature type="transmembrane region" description="Helical" evidence="8">
    <location>
        <begin position="190"/>
        <end position="209"/>
    </location>
</feature>
<evidence type="ECO:0000256" key="7">
    <source>
        <dbReference type="SAM" id="MobiDB-lite"/>
    </source>
</evidence>
<dbReference type="Proteomes" id="UP001501265">
    <property type="component" value="Unassembled WGS sequence"/>
</dbReference>
<evidence type="ECO:0000256" key="2">
    <source>
        <dbReference type="ARBA" id="ARBA00022448"/>
    </source>
</evidence>
<dbReference type="SUPFAM" id="SSF103473">
    <property type="entry name" value="MFS general substrate transporter"/>
    <property type="match status" value="1"/>
</dbReference>
<comment type="subcellular location">
    <subcellularLocation>
        <location evidence="1">Cell membrane</location>
        <topology evidence="1">Multi-pass membrane protein</topology>
    </subcellularLocation>
</comment>
<feature type="region of interest" description="Disordered" evidence="7">
    <location>
        <begin position="1"/>
        <end position="29"/>
    </location>
</feature>
<dbReference type="InterPro" id="IPR011701">
    <property type="entry name" value="MFS"/>
</dbReference>
<dbReference type="InterPro" id="IPR036259">
    <property type="entry name" value="MFS_trans_sf"/>
</dbReference>
<proteinExistence type="predicted"/>
<keyword evidence="3" id="KW-1003">Cell membrane</keyword>
<feature type="transmembrane region" description="Helical" evidence="8">
    <location>
        <begin position="165"/>
        <end position="184"/>
    </location>
</feature>
<evidence type="ECO:0000256" key="5">
    <source>
        <dbReference type="ARBA" id="ARBA00022989"/>
    </source>
</evidence>
<feature type="transmembrane region" description="Helical" evidence="8">
    <location>
        <begin position="34"/>
        <end position="55"/>
    </location>
</feature>
<feature type="transmembrane region" description="Helical" evidence="8">
    <location>
        <begin position="302"/>
        <end position="322"/>
    </location>
</feature>
<feature type="transmembrane region" description="Helical" evidence="8">
    <location>
        <begin position="67"/>
        <end position="85"/>
    </location>
</feature>